<dbReference type="Proteomes" id="UP000268007">
    <property type="component" value="Unassembled WGS sequence"/>
</dbReference>
<dbReference type="EMBL" id="RBKU01000001">
    <property type="protein sequence ID" value="RKR83868.1"/>
    <property type="molecule type" value="Genomic_DNA"/>
</dbReference>
<feature type="transmembrane region" description="Helical" evidence="1">
    <location>
        <begin position="32"/>
        <end position="60"/>
    </location>
</feature>
<keyword evidence="3" id="KW-1185">Reference proteome</keyword>
<dbReference type="AlphaFoldDB" id="A0A495J622"/>
<organism evidence="2 3">
    <name type="scientific">Mucilaginibacter gracilis</name>
    <dbReference type="NCBI Taxonomy" id="423350"/>
    <lineage>
        <taxon>Bacteria</taxon>
        <taxon>Pseudomonadati</taxon>
        <taxon>Bacteroidota</taxon>
        <taxon>Sphingobacteriia</taxon>
        <taxon>Sphingobacteriales</taxon>
        <taxon>Sphingobacteriaceae</taxon>
        <taxon>Mucilaginibacter</taxon>
    </lineage>
</organism>
<evidence type="ECO:0000313" key="3">
    <source>
        <dbReference type="Proteomes" id="UP000268007"/>
    </source>
</evidence>
<evidence type="ECO:0000313" key="2">
    <source>
        <dbReference type="EMBL" id="RKR83868.1"/>
    </source>
</evidence>
<keyword evidence="1" id="KW-0472">Membrane</keyword>
<proteinExistence type="predicted"/>
<protein>
    <submittedName>
        <fullName evidence="2">Uncharacterized protein</fullName>
    </submittedName>
</protein>
<name>A0A495J622_9SPHI</name>
<keyword evidence="1" id="KW-1133">Transmembrane helix</keyword>
<keyword evidence="1" id="KW-0812">Transmembrane</keyword>
<sequence length="71" mass="8256">MHTKLGTYRQAMAKRLLKTGAQVEKFDFRFLFLIRLCFTPSTVMYSLTASCCFYLLMLIFKPALLLSKLKP</sequence>
<evidence type="ECO:0000256" key="1">
    <source>
        <dbReference type="SAM" id="Phobius"/>
    </source>
</evidence>
<reference evidence="2 3" key="1">
    <citation type="submission" date="2018-10" db="EMBL/GenBank/DDBJ databases">
        <title>Genomic Encyclopedia of Archaeal and Bacterial Type Strains, Phase II (KMG-II): from individual species to whole genera.</title>
        <authorList>
            <person name="Goeker M."/>
        </authorList>
    </citation>
    <scope>NUCLEOTIDE SEQUENCE [LARGE SCALE GENOMIC DNA]</scope>
    <source>
        <strain evidence="2 3">DSM 18602</strain>
    </source>
</reference>
<gene>
    <name evidence="2" type="ORF">BDD43_4083</name>
</gene>
<comment type="caution">
    <text evidence="2">The sequence shown here is derived from an EMBL/GenBank/DDBJ whole genome shotgun (WGS) entry which is preliminary data.</text>
</comment>
<accession>A0A495J622</accession>